<sequence>MNLDVEEWTARIEKKSSAKIISYSRTLEKGPAFSAGVKCNVLQIGALHTVTLFSIPSHPSEDIISDIFAHSSSSGASAAVLISPSGGHVFFSDDTDADFFGLINLCKPPGLSDESLHTEKIQFKNQAEALSRHLIEIRKDLSSWLYRKDGETPGSTRELTIQTLINRVILTRIFQSCERGERTEYGSLMDALSSFASTVPVLDSYDIRTRILDEETTNEVNRLASLPVKDLKNIRLSWISPEDWSSAFAMYLTSLPREPHKKKASSDEDEQEGCRAVLKSGVGKLIAGALSRDESLVGSFWDPAGGCGEIVATMLRRIRIVLNKDGRDTITGRLIAAGDMVHANDASPIYVAMIRFVIASWILSGECTDPSLIRTPLWYPFLSLDRQIRTGSPLYDERAYEEFASVQEGYPILRHLHPLPVKEFAQRKPFSLIISCPEGKSPGGPPEIARYLTRRFFSYTGGTDRGALYTELAREMLAPDGRAIIFLRKNWLSESSYRGFRQWIAHTSGVTIVVPEDEHGKGDADCLSAVILHSVPEKTHTVFRFPTGMSEPISGIRKYQIFPEYHHKDDGWSLHDPWETTMMERLSHGTMTLSEYLFDELYYGIAGYQIRNRADFWISLTWKGSDLFVGRGKTPEPNAEVIIPGDDPYLVALLHSSIARWYFKTSIRRSIVSPDLMNLIRNLPVRVIDHYSPEEKLISERIGVTASRLEMLGKRREICHAWHDINRIERQITTTQEEMDYLINILYGISPKDCSEIRQRMKTDGTFDIQNTGFQIR</sequence>
<dbReference type="AlphaFoldDB" id="A0A2V2N3E2"/>
<evidence type="ECO:0000313" key="2">
    <source>
        <dbReference type="Proteomes" id="UP000245657"/>
    </source>
</evidence>
<evidence type="ECO:0000313" key="1">
    <source>
        <dbReference type="EMBL" id="PWR72226.1"/>
    </source>
</evidence>
<dbReference type="Proteomes" id="UP000245657">
    <property type="component" value="Unassembled WGS sequence"/>
</dbReference>
<protein>
    <submittedName>
        <fullName evidence="1">Uncharacterized protein</fullName>
    </submittedName>
</protein>
<reference evidence="1 2" key="1">
    <citation type="submission" date="2018-05" db="EMBL/GenBank/DDBJ databases">
        <title>Draft genome of Methanospirillum lacunae Ki8-1.</title>
        <authorList>
            <person name="Dueholm M.S."/>
            <person name="Nielsen P.H."/>
            <person name="Bakmann L.F."/>
            <person name="Otzen D.E."/>
        </authorList>
    </citation>
    <scope>NUCLEOTIDE SEQUENCE [LARGE SCALE GENOMIC DNA]</scope>
    <source>
        <strain evidence="1 2">Ki8-1</strain>
    </source>
</reference>
<dbReference type="Gene3D" id="3.40.50.150">
    <property type="entry name" value="Vaccinia Virus protein VP39"/>
    <property type="match status" value="1"/>
</dbReference>
<dbReference type="OrthoDB" id="118054at2157"/>
<dbReference type="EMBL" id="QGMY01000007">
    <property type="protein sequence ID" value="PWR72226.1"/>
    <property type="molecule type" value="Genomic_DNA"/>
</dbReference>
<gene>
    <name evidence="1" type="ORF">DK846_09610</name>
</gene>
<dbReference type="GeneID" id="97547895"/>
<comment type="caution">
    <text evidence="1">The sequence shown here is derived from an EMBL/GenBank/DDBJ whole genome shotgun (WGS) entry which is preliminary data.</text>
</comment>
<accession>A0A2V2N3E2</accession>
<dbReference type="InterPro" id="IPR029063">
    <property type="entry name" value="SAM-dependent_MTases_sf"/>
</dbReference>
<proteinExistence type="predicted"/>
<dbReference type="SUPFAM" id="SSF53335">
    <property type="entry name" value="S-adenosyl-L-methionine-dependent methyltransferases"/>
    <property type="match status" value="1"/>
</dbReference>
<organism evidence="1 2">
    <name type="scientific">Methanospirillum lacunae</name>
    <dbReference type="NCBI Taxonomy" id="668570"/>
    <lineage>
        <taxon>Archaea</taxon>
        <taxon>Methanobacteriati</taxon>
        <taxon>Methanobacteriota</taxon>
        <taxon>Stenosarchaea group</taxon>
        <taxon>Methanomicrobia</taxon>
        <taxon>Methanomicrobiales</taxon>
        <taxon>Methanospirillaceae</taxon>
        <taxon>Methanospirillum</taxon>
    </lineage>
</organism>
<dbReference type="RefSeq" id="WP_109968715.1">
    <property type="nucleotide sequence ID" value="NZ_CP176093.1"/>
</dbReference>
<name>A0A2V2N3E2_9EURY</name>
<keyword evidence="2" id="KW-1185">Reference proteome</keyword>